<proteinExistence type="inferred from homology"/>
<dbReference type="Gene3D" id="3.30.70.1060">
    <property type="entry name" value="Dimeric alpha+beta barrel"/>
    <property type="match status" value="1"/>
</dbReference>
<dbReference type="InterPro" id="IPR005545">
    <property type="entry name" value="YCII"/>
</dbReference>
<dbReference type="Proteomes" id="UP000245368">
    <property type="component" value="Chromosome"/>
</dbReference>
<protein>
    <recommendedName>
        <fullName evidence="2">YCII-related domain-containing protein</fullName>
    </recommendedName>
</protein>
<gene>
    <name evidence="3" type="ORF">DKM44_11395</name>
</gene>
<dbReference type="KEGG" id="dez:DKM44_11395"/>
<dbReference type="InterPro" id="IPR011008">
    <property type="entry name" value="Dimeric_a/b-barrel"/>
</dbReference>
<dbReference type="PANTHER" id="PTHR37828">
    <property type="entry name" value="GSR2449 PROTEIN"/>
    <property type="match status" value="1"/>
</dbReference>
<sequence>MTQPPNPPLHVIIGTYTGTPEEVSQATPQHREWLDQHYRSGLFLASGRQSPPVGGVLLARGESAAHLEEVMRDDPFTKLGLATYQIIAFTPVKRHASFPYLQIPATE</sequence>
<name>A0A2Z3JQS0_9DEIO</name>
<dbReference type="SUPFAM" id="SSF54909">
    <property type="entry name" value="Dimeric alpha+beta barrel"/>
    <property type="match status" value="1"/>
</dbReference>
<evidence type="ECO:0000313" key="3">
    <source>
        <dbReference type="EMBL" id="AWN23758.1"/>
    </source>
</evidence>
<evidence type="ECO:0000259" key="2">
    <source>
        <dbReference type="Pfam" id="PF03795"/>
    </source>
</evidence>
<comment type="similarity">
    <text evidence="1">Belongs to the YciI family.</text>
</comment>
<organism evidence="3 4">
    <name type="scientific">Deinococcus irradiatisoli</name>
    <dbReference type="NCBI Taxonomy" id="2202254"/>
    <lineage>
        <taxon>Bacteria</taxon>
        <taxon>Thermotogati</taxon>
        <taxon>Deinococcota</taxon>
        <taxon>Deinococci</taxon>
        <taxon>Deinococcales</taxon>
        <taxon>Deinococcaceae</taxon>
        <taxon>Deinococcus</taxon>
    </lineage>
</organism>
<feature type="domain" description="YCII-related" evidence="2">
    <location>
        <begin position="12"/>
        <end position="89"/>
    </location>
</feature>
<dbReference type="AlphaFoldDB" id="A0A2Z3JQS0"/>
<keyword evidence="4" id="KW-1185">Reference proteome</keyword>
<dbReference type="RefSeq" id="WP_109827486.1">
    <property type="nucleotide sequence ID" value="NZ_CP029494.1"/>
</dbReference>
<dbReference type="PANTHER" id="PTHR37828:SF1">
    <property type="entry name" value="YCII-RELATED DOMAIN-CONTAINING PROTEIN"/>
    <property type="match status" value="1"/>
</dbReference>
<evidence type="ECO:0000313" key="4">
    <source>
        <dbReference type="Proteomes" id="UP000245368"/>
    </source>
</evidence>
<reference evidence="3 4" key="1">
    <citation type="submission" date="2018-05" db="EMBL/GenBank/DDBJ databases">
        <title>Complete Genome Sequence of Deinococcus sp. strain 17bor-2.</title>
        <authorList>
            <person name="Srinivasan S."/>
        </authorList>
    </citation>
    <scope>NUCLEOTIDE SEQUENCE [LARGE SCALE GENOMIC DNA]</scope>
    <source>
        <strain evidence="3 4">17bor-2</strain>
    </source>
</reference>
<accession>A0A2Z3JQS0</accession>
<evidence type="ECO:0000256" key="1">
    <source>
        <dbReference type="ARBA" id="ARBA00007689"/>
    </source>
</evidence>
<dbReference type="EMBL" id="CP029494">
    <property type="protein sequence ID" value="AWN23758.1"/>
    <property type="molecule type" value="Genomic_DNA"/>
</dbReference>
<dbReference type="Pfam" id="PF03795">
    <property type="entry name" value="YCII"/>
    <property type="match status" value="1"/>
</dbReference>
<dbReference type="OrthoDB" id="9814407at2"/>